<dbReference type="RefSeq" id="WP_071615109.1">
    <property type="nucleotide sequence ID" value="NZ_CP015757.1"/>
</dbReference>
<evidence type="ECO:0000313" key="1">
    <source>
        <dbReference type="EMBL" id="APC42830.1"/>
    </source>
</evidence>
<name>A0A1J0GPJ5_9CLOT</name>
<dbReference type="KEGG" id="ceu:A7L45_22080"/>
<accession>A0A1J0GPJ5</accession>
<dbReference type="OrthoDB" id="1925613at2"/>
<reference evidence="1 2" key="1">
    <citation type="journal article" date="2016" name="Front. Microbiol.">
        <title>Complete Genome Sequence of Clostridium estertheticum DSM 8809, a Microbe Identified in Spoiled Vacuum Packed Beef.</title>
        <authorList>
            <person name="Yu Z."/>
            <person name="Gunn L."/>
            <person name="Brennan E."/>
            <person name="Reid R."/>
            <person name="Wall P.G."/>
            <person name="Gaora O.P."/>
            <person name="Hurley D."/>
            <person name="Bolton D."/>
            <person name="Fanning S."/>
        </authorList>
    </citation>
    <scope>NUCLEOTIDE SEQUENCE [LARGE SCALE GENOMIC DNA]</scope>
    <source>
        <strain evidence="1 2">DSM 8809</strain>
        <plasmid evidence="2">Plasmid pdsm8809</plasmid>
    </source>
</reference>
<organism evidence="1 2">
    <name type="scientific">Clostridium estertheticum subsp. estertheticum</name>
    <dbReference type="NCBI Taxonomy" id="1552"/>
    <lineage>
        <taxon>Bacteria</taxon>
        <taxon>Bacillati</taxon>
        <taxon>Bacillota</taxon>
        <taxon>Clostridia</taxon>
        <taxon>Eubacteriales</taxon>
        <taxon>Clostridiaceae</taxon>
        <taxon>Clostridium</taxon>
    </lineage>
</organism>
<protein>
    <submittedName>
        <fullName evidence="1">Uncharacterized protein</fullName>
    </submittedName>
</protein>
<evidence type="ECO:0000313" key="2">
    <source>
        <dbReference type="Proteomes" id="UP000182569"/>
    </source>
</evidence>
<gene>
    <name evidence="1" type="ORF">A7L45_22080</name>
</gene>
<proteinExistence type="predicted"/>
<keyword evidence="2" id="KW-1185">Reference proteome</keyword>
<sequence length="217" mass="25195">MDINKLDIEQLVKYVNLELKKNSNLSVNKLCDNLGIKRSTLKTKLHKEKYFFDANNRIYEKNEATIAINDSMKDVIKNDDANKSKDISINDDTMKGVIKNDDTNKNKDTSTNDGDIMKKVISNNDNDVTFSHQIKSNLMGLAKNYDKIMLLIDSDKNMNDGITIELPVETKDNYRTTIRINNVVWENFREFCVQNKMFTQRDLLSMALTDYINKYKK</sequence>
<dbReference type="EMBL" id="CP015757">
    <property type="protein sequence ID" value="APC42830.1"/>
    <property type="molecule type" value="Genomic_DNA"/>
</dbReference>
<geneLocation type="plasmid" evidence="2">
    <name>pdsm8809</name>
</geneLocation>
<dbReference type="Proteomes" id="UP000182569">
    <property type="component" value="Plasmid pdsm8809"/>
</dbReference>
<keyword evidence="1" id="KW-0614">Plasmid</keyword>
<dbReference type="AlphaFoldDB" id="A0A1J0GPJ5"/>